<keyword evidence="5" id="KW-0479">Metal-binding</keyword>
<gene>
    <name evidence="14" type="primary">znuA</name>
    <name evidence="14" type="ORF">NX722_22190</name>
</gene>
<name>A0ABT3N0Y2_9GAMM</name>
<evidence type="ECO:0000256" key="11">
    <source>
        <dbReference type="ARBA" id="ARBA00023157"/>
    </source>
</evidence>
<evidence type="ECO:0000256" key="5">
    <source>
        <dbReference type="ARBA" id="ARBA00022723"/>
    </source>
</evidence>
<keyword evidence="15" id="KW-1185">Reference proteome</keyword>
<dbReference type="NCBIfam" id="NF007091">
    <property type="entry name" value="PRK09545.1"/>
    <property type="match status" value="1"/>
</dbReference>
<evidence type="ECO:0000256" key="8">
    <source>
        <dbReference type="ARBA" id="ARBA00022833"/>
    </source>
</evidence>
<feature type="signal peptide" evidence="13">
    <location>
        <begin position="1"/>
        <end position="25"/>
    </location>
</feature>
<keyword evidence="8" id="KW-0862">Zinc</keyword>
<organism evidence="14 15">
    <name type="scientific">Endozoicomonas gorgoniicola</name>
    <dbReference type="NCBI Taxonomy" id="1234144"/>
    <lineage>
        <taxon>Bacteria</taxon>
        <taxon>Pseudomonadati</taxon>
        <taxon>Pseudomonadota</taxon>
        <taxon>Gammaproteobacteria</taxon>
        <taxon>Oceanospirillales</taxon>
        <taxon>Endozoicomonadaceae</taxon>
        <taxon>Endozoicomonas</taxon>
    </lineage>
</organism>
<dbReference type="PANTHER" id="PTHR42953">
    <property type="entry name" value="HIGH-AFFINITY ZINC UPTAKE SYSTEM PROTEIN ZNUA-RELATED"/>
    <property type="match status" value="1"/>
</dbReference>
<accession>A0ABT3N0Y2</accession>
<keyword evidence="6 13" id="KW-0732">Signal</keyword>
<dbReference type="InterPro" id="IPR006127">
    <property type="entry name" value="ZnuA-like"/>
</dbReference>
<dbReference type="CDD" id="cd01019">
    <property type="entry name" value="ZnuA"/>
    <property type="match status" value="1"/>
</dbReference>
<dbReference type="PANTHER" id="PTHR42953:SF3">
    <property type="entry name" value="HIGH-AFFINITY ZINC UPTAKE SYSTEM PROTEIN ZNUA"/>
    <property type="match status" value="1"/>
</dbReference>
<reference evidence="14 15" key="1">
    <citation type="submission" date="2022-10" db="EMBL/GenBank/DDBJ databases">
        <title>High-quality genome sequences of two octocoral-associated bacteria, Endozoicomonas euniceicola EF212 and Endozoicomonas gorgoniicola PS125.</title>
        <authorList>
            <person name="Chiou Y.-J."/>
            <person name="Chen Y.-H."/>
        </authorList>
    </citation>
    <scope>NUCLEOTIDE SEQUENCE [LARGE SCALE GENOMIC DNA]</scope>
    <source>
        <strain evidence="14 15">PS125</strain>
    </source>
</reference>
<evidence type="ECO:0000256" key="9">
    <source>
        <dbReference type="ARBA" id="ARBA00022906"/>
    </source>
</evidence>
<comment type="caution">
    <text evidence="14">The sequence shown here is derived from an EMBL/GenBank/DDBJ whole genome shotgun (WGS) entry which is preliminary data.</text>
</comment>
<proteinExistence type="inferred from homology"/>
<evidence type="ECO:0000313" key="14">
    <source>
        <dbReference type="EMBL" id="MCW7555287.1"/>
    </source>
</evidence>
<evidence type="ECO:0000256" key="6">
    <source>
        <dbReference type="ARBA" id="ARBA00022729"/>
    </source>
</evidence>
<keyword evidence="4" id="KW-0813">Transport</keyword>
<evidence type="ECO:0000256" key="10">
    <source>
        <dbReference type="ARBA" id="ARBA00023065"/>
    </source>
</evidence>
<comment type="function">
    <text evidence="12">Part of the ATP-binding cassette (ABC) transport system ZnuABC involved in zinc import. Binds zinc with high affinity and specificity and delivers it to the membrane permease for translocation into the cytoplasm.</text>
</comment>
<comment type="similarity">
    <text evidence="2">Belongs to the bacterial solute-binding protein 9 family.</text>
</comment>
<dbReference type="Pfam" id="PF01297">
    <property type="entry name" value="ZnuA"/>
    <property type="match status" value="1"/>
</dbReference>
<evidence type="ECO:0000256" key="12">
    <source>
        <dbReference type="ARBA" id="ARBA00045516"/>
    </source>
</evidence>
<evidence type="ECO:0000256" key="3">
    <source>
        <dbReference type="ARBA" id="ARBA00015915"/>
    </source>
</evidence>
<feature type="chain" id="PRO_5046271159" description="High-affinity zinc uptake system protein ZnuA" evidence="13">
    <location>
        <begin position="26"/>
        <end position="316"/>
    </location>
</feature>
<dbReference type="RefSeq" id="WP_262565055.1">
    <property type="nucleotide sequence ID" value="NZ_JAPFCC010000001.1"/>
</dbReference>
<sequence length="316" mass="35743">MVPNKKFPIIISLISLLFFHAPAFSSELPGQPQPPKVLTSIKPLQLIAQAITEGITEPDVLLPPGASPHNHSLRPSDARLLQSADVMFWIGPDMEVFLERMLANNRTTRSVPMMSAKGIHLRRYDDSDEHHHHHHHHDDDDHHHHGDYDAHIWLSPQNAIAMATAMSSTLSEIDPDNASLYKNNLKNFVSTMSQIDARNRKKLAPFVKRPIFVFHDAYGYLQDHYHLNIAGHFTLNPEQQPGARHLAELRRRLKESGKTCVFREPQFQPAYINRIVEGLDTKVSLLDPLATDIAEGPNAYPEFINGLVDNIVDCLK</sequence>
<comment type="subcellular location">
    <subcellularLocation>
        <location evidence="1">Periplasm</location>
    </subcellularLocation>
</comment>
<evidence type="ECO:0000313" key="15">
    <source>
        <dbReference type="Proteomes" id="UP001209854"/>
    </source>
</evidence>
<dbReference type="InterPro" id="IPR035520">
    <property type="entry name" value="ZnuA"/>
</dbReference>
<keyword evidence="9" id="KW-0864">Zinc transport</keyword>
<dbReference type="Proteomes" id="UP001209854">
    <property type="component" value="Unassembled WGS sequence"/>
</dbReference>
<dbReference type="SUPFAM" id="SSF53807">
    <property type="entry name" value="Helical backbone' metal receptor"/>
    <property type="match status" value="1"/>
</dbReference>
<evidence type="ECO:0000256" key="2">
    <source>
        <dbReference type="ARBA" id="ARBA00011028"/>
    </source>
</evidence>
<keyword evidence="7" id="KW-0574">Periplasm</keyword>
<evidence type="ECO:0000256" key="7">
    <source>
        <dbReference type="ARBA" id="ARBA00022764"/>
    </source>
</evidence>
<evidence type="ECO:0000256" key="13">
    <source>
        <dbReference type="SAM" id="SignalP"/>
    </source>
</evidence>
<evidence type="ECO:0000256" key="1">
    <source>
        <dbReference type="ARBA" id="ARBA00004418"/>
    </source>
</evidence>
<dbReference type="Gene3D" id="3.40.50.1980">
    <property type="entry name" value="Nitrogenase molybdenum iron protein domain"/>
    <property type="match status" value="2"/>
</dbReference>
<keyword evidence="11" id="KW-1015">Disulfide bond</keyword>
<protein>
    <recommendedName>
        <fullName evidence="3">High-affinity zinc uptake system protein ZnuA</fullName>
    </recommendedName>
</protein>
<evidence type="ECO:0000256" key="4">
    <source>
        <dbReference type="ARBA" id="ARBA00022448"/>
    </source>
</evidence>
<dbReference type="EMBL" id="JAPFCC010000001">
    <property type="protein sequence ID" value="MCW7555287.1"/>
    <property type="molecule type" value="Genomic_DNA"/>
</dbReference>
<dbReference type="InterPro" id="IPR050492">
    <property type="entry name" value="Bact_metal-bind_prot9"/>
</dbReference>
<keyword evidence="10" id="KW-0406">Ion transport</keyword>